<evidence type="ECO:0000256" key="4">
    <source>
        <dbReference type="ARBA" id="ARBA00023014"/>
    </source>
</evidence>
<evidence type="ECO:0000256" key="1">
    <source>
        <dbReference type="ARBA" id="ARBA00022691"/>
    </source>
</evidence>
<evidence type="ECO:0000313" key="7">
    <source>
        <dbReference type="Proteomes" id="UP000094570"/>
    </source>
</evidence>
<protein>
    <submittedName>
        <fullName evidence="6">Radical SAM protein</fullName>
    </submittedName>
</protein>
<evidence type="ECO:0000256" key="3">
    <source>
        <dbReference type="ARBA" id="ARBA00023004"/>
    </source>
</evidence>
<keyword evidence="1" id="KW-0949">S-adenosyl-L-methionine</keyword>
<dbReference type="OrthoDB" id="5495221at2"/>
<dbReference type="Proteomes" id="UP000094570">
    <property type="component" value="Unassembled WGS sequence"/>
</dbReference>
<evidence type="ECO:0000256" key="2">
    <source>
        <dbReference type="ARBA" id="ARBA00022723"/>
    </source>
</evidence>
<dbReference type="STRING" id="1008305.A4H02_09300"/>
<sequence>MKLRASYWTWKIINGQMDVAKMPTAYLMLDGKCAYDCAYCTHARNSKTDGRFLSRIVWKEIETSCLLKFSVFRRVCLQVVNYPKAHQDALTVVTSLNDALSKSPEIRPLISVSTRVSNLKHVTKYFEAGVDNLGIALDVADPELFKRFRGGNFERTIELILEASKIFPGRITTHLIVGLGETDAQIFEIFKLLKTYGVEVALFAFTPVRGTRLEGNPAPSLSRYRKIQLLRFLIFESGVEPKISFDENGYITHLEMPPELTEEASRRAYLTSGCTYCTRPYYNDRPTSQELFNLFEEVTG</sequence>
<keyword evidence="2" id="KW-0479">Metal-binding</keyword>
<reference evidence="7" key="1">
    <citation type="submission" date="2016-04" db="EMBL/GenBank/DDBJ databases">
        <title>The genome sequence project of a novel Fervidobacterium isolate from a hot spring in Thailand.</title>
        <authorList>
            <person name="Gonzalez J.M."/>
            <person name="Cuecas A."/>
            <person name="Kanoksilapatham W."/>
        </authorList>
    </citation>
    <scope>NUCLEOTIDE SEQUENCE [LARGE SCALE GENOMIC DNA]</scope>
    <source>
        <strain evidence="7">FC2004</strain>
    </source>
</reference>
<proteinExistence type="predicted"/>
<feature type="domain" description="Radical SAM core" evidence="5">
    <location>
        <begin position="19"/>
        <end position="242"/>
    </location>
</feature>
<dbReference type="CDD" id="cd01335">
    <property type="entry name" value="Radical_SAM"/>
    <property type="match status" value="1"/>
</dbReference>
<dbReference type="SUPFAM" id="SSF102114">
    <property type="entry name" value="Radical SAM enzymes"/>
    <property type="match status" value="1"/>
</dbReference>
<accession>A0A1E3G1I0</accession>
<dbReference type="GO" id="GO:0046872">
    <property type="term" value="F:metal ion binding"/>
    <property type="evidence" value="ECO:0007669"/>
    <property type="project" value="UniProtKB-KW"/>
</dbReference>
<dbReference type="Pfam" id="PF04055">
    <property type="entry name" value="Radical_SAM"/>
    <property type="match status" value="1"/>
</dbReference>
<dbReference type="AlphaFoldDB" id="A0A1E3G1I0"/>
<name>A0A1E3G1I0_9BACT</name>
<dbReference type="PROSITE" id="PS51918">
    <property type="entry name" value="RADICAL_SAM"/>
    <property type="match status" value="1"/>
</dbReference>
<dbReference type="InterPro" id="IPR058240">
    <property type="entry name" value="rSAM_sf"/>
</dbReference>
<organism evidence="6 7">
    <name type="scientific">Fervidobacterium thailandense</name>
    <dbReference type="NCBI Taxonomy" id="1008305"/>
    <lineage>
        <taxon>Bacteria</taxon>
        <taxon>Thermotogati</taxon>
        <taxon>Thermotogota</taxon>
        <taxon>Thermotogae</taxon>
        <taxon>Thermotogales</taxon>
        <taxon>Fervidobacteriaceae</taxon>
        <taxon>Fervidobacterium</taxon>
    </lineage>
</organism>
<dbReference type="PANTHER" id="PTHR43726:SF1">
    <property type="entry name" value="BIOTIN SYNTHASE"/>
    <property type="match status" value="1"/>
</dbReference>
<dbReference type="SFLD" id="SFLDS00029">
    <property type="entry name" value="Radical_SAM"/>
    <property type="match status" value="1"/>
</dbReference>
<evidence type="ECO:0000313" key="6">
    <source>
        <dbReference type="EMBL" id="ODN29723.1"/>
    </source>
</evidence>
<dbReference type="GO" id="GO:0016740">
    <property type="term" value="F:transferase activity"/>
    <property type="evidence" value="ECO:0007669"/>
    <property type="project" value="TreeGrafter"/>
</dbReference>
<dbReference type="GO" id="GO:0051536">
    <property type="term" value="F:iron-sulfur cluster binding"/>
    <property type="evidence" value="ECO:0007669"/>
    <property type="project" value="UniProtKB-KW"/>
</dbReference>
<dbReference type="SMART" id="SM00729">
    <property type="entry name" value="Elp3"/>
    <property type="match status" value="1"/>
</dbReference>
<dbReference type="SFLD" id="SFLDG01098">
    <property type="entry name" value="Uncharacterised_Radical_SAM_Su"/>
    <property type="match status" value="1"/>
</dbReference>
<dbReference type="InterPro" id="IPR034422">
    <property type="entry name" value="HydE/PylB-like"/>
</dbReference>
<dbReference type="InterPro" id="IPR013785">
    <property type="entry name" value="Aldolase_TIM"/>
</dbReference>
<dbReference type="PANTHER" id="PTHR43726">
    <property type="entry name" value="3-METHYLORNITHINE SYNTHASE"/>
    <property type="match status" value="1"/>
</dbReference>
<dbReference type="InterPro" id="IPR007197">
    <property type="entry name" value="rSAM"/>
</dbReference>
<keyword evidence="4" id="KW-0411">Iron-sulfur</keyword>
<gene>
    <name evidence="6" type="ORF">A4H02_09300</name>
</gene>
<keyword evidence="3" id="KW-0408">Iron</keyword>
<evidence type="ECO:0000259" key="5">
    <source>
        <dbReference type="PROSITE" id="PS51918"/>
    </source>
</evidence>
<dbReference type="Gene3D" id="3.20.20.70">
    <property type="entry name" value="Aldolase class I"/>
    <property type="match status" value="1"/>
</dbReference>
<keyword evidence="7" id="KW-1185">Reference proteome</keyword>
<dbReference type="RefSeq" id="WP_069293900.1">
    <property type="nucleotide sequence ID" value="NZ_CP140110.1"/>
</dbReference>
<comment type="caution">
    <text evidence="6">The sequence shown here is derived from an EMBL/GenBank/DDBJ whole genome shotgun (WGS) entry which is preliminary data.</text>
</comment>
<dbReference type="InterPro" id="IPR006638">
    <property type="entry name" value="Elp3/MiaA/NifB-like_rSAM"/>
</dbReference>
<dbReference type="EMBL" id="LWAF01000023">
    <property type="protein sequence ID" value="ODN29723.1"/>
    <property type="molecule type" value="Genomic_DNA"/>
</dbReference>